<name>A0AAV7HJ28_DENCH</name>
<feature type="region of interest" description="Disordered" evidence="1">
    <location>
        <begin position="42"/>
        <end position="69"/>
    </location>
</feature>
<dbReference type="AlphaFoldDB" id="A0AAV7HJ28"/>
<proteinExistence type="predicted"/>
<organism evidence="2 3">
    <name type="scientific">Dendrobium chrysotoxum</name>
    <name type="common">Orchid</name>
    <dbReference type="NCBI Taxonomy" id="161865"/>
    <lineage>
        <taxon>Eukaryota</taxon>
        <taxon>Viridiplantae</taxon>
        <taxon>Streptophyta</taxon>
        <taxon>Embryophyta</taxon>
        <taxon>Tracheophyta</taxon>
        <taxon>Spermatophyta</taxon>
        <taxon>Magnoliopsida</taxon>
        <taxon>Liliopsida</taxon>
        <taxon>Asparagales</taxon>
        <taxon>Orchidaceae</taxon>
        <taxon>Epidendroideae</taxon>
        <taxon>Malaxideae</taxon>
        <taxon>Dendrobiinae</taxon>
        <taxon>Dendrobium</taxon>
    </lineage>
</organism>
<feature type="compositionally biased region" description="Basic and acidic residues" evidence="1">
    <location>
        <begin position="46"/>
        <end position="56"/>
    </location>
</feature>
<evidence type="ECO:0000256" key="1">
    <source>
        <dbReference type="SAM" id="MobiDB-lite"/>
    </source>
</evidence>
<dbReference type="EMBL" id="JAGFBR010000004">
    <property type="protein sequence ID" value="KAH0468073.1"/>
    <property type="molecule type" value="Genomic_DNA"/>
</dbReference>
<dbReference type="Proteomes" id="UP000775213">
    <property type="component" value="Unassembled WGS sequence"/>
</dbReference>
<protein>
    <submittedName>
        <fullName evidence="2">Uncharacterized protein</fullName>
    </submittedName>
</protein>
<evidence type="ECO:0000313" key="2">
    <source>
        <dbReference type="EMBL" id="KAH0468073.1"/>
    </source>
</evidence>
<evidence type="ECO:0000313" key="3">
    <source>
        <dbReference type="Proteomes" id="UP000775213"/>
    </source>
</evidence>
<accession>A0AAV7HJ28</accession>
<keyword evidence="3" id="KW-1185">Reference proteome</keyword>
<sequence>MMTASKPCIQISSERCRFADGKLDQNCNISSAFSRSTFSSPIPSFADERGRHRQSDWIKGNFSNRNTSS</sequence>
<reference evidence="2 3" key="1">
    <citation type="journal article" date="2021" name="Hortic Res">
        <title>Chromosome-scale assembly of the Dendrobium chrysotoxum genome enhances the understanding of orchid evolution.</title>
        <authorList>
            <person name="Zhang Y."/>
            <person name="Zhang G.Q."/>
            <person name="Zhang D."/>
            <person name="Liu X.D."/>
            <person name="Xu X.Y."/>
            <person name="Sun W.H."/>
            <person name="Yu X."/>
            <person name="Zhu X."/>
            <person name="Wang Z.W."/>
            <person name="Zhao X."/>
            <person name="Zhong W.Y."/>
            <person name="Chen H."/>
            <person name="Yin W.L."/>
            <person name="Huang T."/>
            <person name="Niu S.C."/>
            <person name="Liu Z.J."/>
        </authorList>
    </citation>
    <scope>NUCLEOTIDE SEQUENCE [LARGE SCALE GENOMIC DNA]</scope>
    <source>
        <strain evidence="2">Lindl</strain>
    </source>
</reference>
<gene>
    <name evidence="2" type="ORF">IEQ34_003106</name>
</gene>
<comment type="caution">
    <text evidence="2">The sequence shown here is derived from an EMBL/GenBank/DDBJ whole genome shotgun (WGS) entry which is preliminary data.</text>
</comment>